<evidence type="ECO:0000313" key="2">
    <source>
        <dbReference type="Proteomes" id="UP000278164"/>
    </source>
</evidence>
<reference evidence="1 2" key="1">
    <citation type="submission" date="2018-09" db="EMBL/GenBank/DDBJ databases">
        <title>Murine metabolic-syndrome-specific gut microbial biobank.</title>
        <authorList>
            <person name="Liu C."/>
        </authorList>
    </citation>
    <scope>NUCLEOTIDE SEQUENCE [LARGE SCALE GENOMIC DNA]</scope>
    <source>
        <strain evidence="1 2">8-P5</strain>
    </source>
</reference>
<protein>
    <submittedName>
        <fullName evidence="1">Uncharacterized protein</fullName>
    </submittedName>
</protein>
<comment type="caution">
    <text evidence="1">The sequence shown here is derived from an EMBL/GenBank/DDBJ whole genome shotgun (WGS) entry which is preliminary data.</text>
</comment>
<sequence>MRYEGGSEELEGYAWVNKQDGKSGIFQEFQFEESFKWKPYYIFPQLDESIIIPIPAYLLFGKEGNTITQRYPKLHEESNPVLFIGKLR</sequence>
<dbReference type="Proteomes" id="UP000278164">
    <property type="component" value="Unassembled WGS sequence"/>
</dbReference>
<accession>A0A3L7ZJZ7</accession>
<evidence type="ECO:0000313" key="1">
    <source>
        <dbReference type="EMBL" id="RLT71999.1"/>
    </source>
</evidence>
<organism evidence="1 2">
    <name type="scientific">Parabacteroides distasonis</name>
    <dbReference type="NCBI Taxonomy" id="823"/>
    <lineage>
        <taxon>Bacteria</taxon>
        <taxon>Pseudomonadati</taxon>
        <taxon>Bacteroidota</taxon>
        <taxon>Bacteroidia</taxon>
        <taxon>Bacteroidales</taxon>
        <taxon>Tannerellaceae</taxon>
        <taxon>Parabacteroides</taxon>
    </lineage>
</organism>
<name>A0A3L7ZJZ7_PARDI</name>
<gene>
    <name evidence="1" type="ORF">D7V78_18190</name>
</gene>
<dbReference type="EMBL" id="RAYI01000069">
    <property type="protein sequence ID" value="RLT71999.1"/>
    <property type="molecule type" value="Genomic_DNA"/>
</dbReference>
<dbReference type="AlphaFoldDB" id="A0A3L7ZJZ7"/>
<proteinExistence type="predicted"/>